<evidence type="ECO:0000313" key="10">
    <source>
        <dbReference type="Proteomes" id="UP000276223"/>
    </source>
</evidence>
<dbReference type="RefSeq" id="WP_123291544.1">
    <property type="nucleotide sequence ID" value="NZ_RJVA01000017.1"/>
</dbReference>
<dbReference type="PANTHER" id="PTHR33202:SF7">
    <property type="entry name" value="FERRIC UPTAKE REGULATION PROTEIN"/>
    <property type="match status" value="1"/>
</dbReference>
<dbReference type="Gene3D" id="3.30.1490.190">
    <property type="match status" value="1"/>
</dbReference>
<evidence type="ECO:0000256" key="1">
    <source>
        <dbReference type="ARBA" id="ARBA00007957"/>
    </source>
</evidence>
<feature type="binding site" evidence="7">
    <location>
        <position position="108"/>
    </location>
    <ligand>
        <name>Zn(2+)</name>
        <dbReference type="ChEBI" id="CHEBI:29105"/>
    </ligand>
</feature>
<keyword evidence="4" id="KW-0805">Transcription regulation</keyword>
<dbReference type="InterPro" id="IPR036388">
    <property type="entry name" value="WH-like_DNA-bd_sf"/>
</dbReference>
<evidence type="ECO:0000256" key="7">
    <source>
        <dbReference type="PIRSR" id="PIRSR602481-1"/>
    </source>
</evidence>
<keyword evidence="10" id="KW-1185">Reference proteome</keyword>
<evidence type="ECO:0000256" key="4">
    <source>
        <dbReference type="ARBA" id="ARBA00023015"/>
    </source>
</evidence>
<organism evidence="9 10">
    <name type="scientific">Desulfosoma caldarium</name>
    <dbReference type="NCBI Taxonomy" id="610254"/>
    <lineage>
        <taxon>Bacteria</taxon>
        <taxon>Pseudomonadati</taxon>
        <taxon>Thermodesulfobacteriota</taxon>
        <taxon>Syntrophobacteria</taxon>
        <taxon>Syntrophobacterales</taxon>
        <taxon>Syntrophobacteraceae</taxon>
        <taxon>Desulfosoma</taxon>
    </lineage>
</organism>
<keyword evidence="7" id="KW-0479">Metal-binding</keyword>
<keyword evidence="8" id="KW-0408">Iron</keyword>
<comment type="cofactor">
    <cofactor evidence="7">
        <name>Zn(2+)</name>
        <dbReference type="ChEBI" id="CHEBI:29105"/>
    </cofactor>
    <text evidence="7">Binds 1 zinc ion per subunit.</text>
</comment>
<feature type="binding site" evidence="7">
    <location>
        <position position="105"/>
    </location>
    <ligand>
        <name>Zn(2+)</name>
        <dbReference type="ChEBI" id="CHEBI:29105"/>
    </ligand>
</feature>
<dbReference type="CDD" id="cd07153">
    <property type="entry name" value="Fur_like"/>
    <property type="match status" value="1"/>
</dbReference>
<feature type="binding site" evidence="7">
    <location>
        <position position="145"/>
    </location>
    <ligand>
        <name>Zn(2+)</name>
        <dbReference type="ChEBI" id="CHEBI:29105"/>
    </ligand>
</feature>
<feature type="binding site" evidence="7">
    <location>
        <position position="148"/>
    </location>
    <ligand>
        <name>Zn(2+)</name>
        <dbReference type="ChEBI" id="CHEBI:29105"/>
    </ligand>
</feature>
<evidence type="ECO:0000256" key="8">
    <source>
        <dbReference type="PIRSR" id="PIRSR602481-2"/>
    </source>
</evidence>
<accession>A0A3N1UDT1</accession>
<dbReference type="EMBL" id="RJVA01000017">
    <property type="protein sequence ID" value="ROQ89572.1"/>
    <property type="molecule type" value="Genomic_DNA"/>
</dbReference>
<proteinExistence type="inferred from homology"/>
<dbReference type="GO" id="GO:0000976">
    <property type="term" value="F:transcription cis-regulatory region binding"/>
    <property type="evidence" value="ECO:0007669"/>
    <property type="project" value="TreeGrafter"/>
</dbReference>
<dbReference type="InterPro" id="IPR043135">
    <property type="entry name" value="Fur_C"/>
</dbReference>
<keyword evidence="6" id="KW-0804">Transcription</keyword>
<evidence type="ECO:0000256" key="3">
    <source>
        <dbReference type="ARBA" id="ARBA00022833"/>
    </source>
</evidence>
<keyword evidence="2" id="KW-0678">Repressor</keyword>
<evidence type="ECO:0000256" key="6">
    <source>
        <dbReference type="ARBA" id="ARBA00023163"/>
    </source>
</evidence>
<dbReference type="Gene3D" id="1.10.10.10">
    <property type="entry name" value="Winged helix-like DNA-binding domain superfamily/Winged helix DNA-binding domain"/>
    <property type="match status" value="1"/>
</dbReference>
<sequence length="158" mass="17817">MVPTPSGHDPVERLQHMVDTLKAHGLRMTPQRLAIVQALVSTQAHPSVEDIYTEVSRQFPTTSLATVYKTVSLLKELHEVLELGFPNMSNRYDGLKPYPHPHVICLRCKTIMDPELVSIAELAEEMAQKTGFAIVSHRLDFFGICPECQRREGVDNRP</sequence>
<dbReference type="Proteomes" id="UP000276223">
    <property type="component" value="Unassembled WGS sequence"/>
</dbReference>
<comment type="cofactor">
    <cofactor evidence="8">
        <name>Mn(2+)</name>
        <dbReference type="ChEBI" id="CHEBI:29035"/>
    </cofactor>
    <cofactor evidence="8">
        <name>Fe(2+)</name>
        <dbReference type="ChEBI" id="CHEBI:29033"/>
    </cofactor>
    <text evidence="8">Binds 1 Mn(2+) or Fe(2+) ion per subunit.</text>
</comment>
<protein>
    <submittedName>
        <fullName evidence="9">Fur family peroxide stress response transcriptional regulator</fullName>
    </submittedName>
</protein>
<name>A0A3N1UDT1_9BACT</name>
<keyword evidence="3 7" id="KW-0862">Zinc</keyword>
<feature type="binding site" evidence="8">
    <location>
        <position position="137"/>
    </location>
    <ligand>
        <name>Fe cation</name>
        <dbReference type="ChEBI" id="CHEBI:24875"/>
    </ligand>
</feature>
<gene>
    <name evidence="9" type="ORF">EDC27_3108</name>
</gene>
<comment type="caution">
    <text evidence="9">The sequence shown here is derived from an EMBL/GenBank/DDBJ whole genome shotgun (WGS) entry which is preliminary data.</text>
</comment>
<comment type="similarity">
    <text evidence="1">Belongs to the Fur family.</text>
</comment>
<dbReference type="AlphaFoldDB" id="A0A3N1UDT1"/>
<dbReference type="InterPro" id="IPR002481">
    <property type="entry name" value="FUR"/>
</dbReference>
<dbReference type="PANTHER" id="PTHR33202">
    <property type="entry name" value="ZINC UPTAKE REGULATION PROTEIN"/>
    <property type="match status" value="1"/>
</dbReference>
<dbReference type="GO" id="GO:1900376">
    <property type="term" value="P:regulation of secondary metabolite biosynthetic process"/>
    <property type="evidence" value="ECO:0007669"/>
    <property type="project" value="TreeGrafter"/>
</dbReference>
<dbReference type="GO" id="GO:0045892">
    <property type="term" value="P:negative regulation of DNA-templated transcription"/>
    <property type="evidence" value="ECO:0007669"/>
    <property type="project" value="TreeGrafter"/>
</dbReference>
<reference evidence="9 10" key="1">
    <citation type="submission" date="2018-11" db="EMBL/GenBank/DDBJ databases">
        <title>Genomic Encyclopedia of Type Strains, Phase IV (KMG-IV): sequencing the most valuable type-strain genomes for metagenomic binning, comparative biology and taxonomic classification.</title>
        <authorList>
            <person name="Goeker M."/>
        </authorList>
    </citation>
    <scope>NUCLEOTIDE SEQUENCE [LARGE SCALE GENOMIC DNA]</scope>
    <source>
        <strain evidence="9 10">DSM 22027</strain>
    </source>
</reference>
<evidence type="ECO:0000256" key="2">
    <source>
        <dbReference type="ARBA" id="ARBA00022491"/>
    </source>
</evidence>
<dbReference type="GO" id="GO:0008270">
    <property type="term" value="F:zinc ion binding"/>
    <property type="evidence" value="ECO:0007669"/>
    <property type="project" value="TreeGrafter"/>
</dbReference>
<dbReference type="GO" id="GO:0003700">
    <property type="term" value="F:DNA-binding transcription factor activity"/>
    <property type="evidence" value="ECO:0007669"/>
    <property type="project" value="InterPro"/>
</dbReference>
<dbReference type="SUPFAM" id="SSF46785">
    <property type="entry name" value="Winged helix' DNA-binding domain"/>
    <property type="match status" value="1"/>
</dbReference>
<evidence type="ECO:0000256" key="5">
    <source>
        <dbReference type="ARBA" id="ARBA00023125"/>
    </source>
</evidence>
<dbReference type="OrthoDB" id="8659436at2"/>
<dbReference type="Pfam" id="PF01475">
    <property type="entry name" value="FUR"/>
    <property type="match status" value="1"/>
</dbReference>
<keyword evidence="5" id="KW-0238">DNA-binding</keyword>
<dbReference type="InterPro" id="IPR036390">
    <property type="entry name" value="WH_DNA-bd_sf"/>
</dbReference>
<evidence type="ECO:0000313" key="9">
    <source>
        <dbReference type="EMBL" id="ROQ89572.1"/>
    </source>
</evidence>